<organism evidence="2">
    <name type="scientific">Anguilla anguilla</name>
    <name type="common">European freshwater eel</name>
    <name type="synonym">Muraena anguilla</name>
    <dbReference type="NCBI Taxonomy" id="7936"/>
    <lineage>
        <taxon>Eukaryota</taxon>
        <taxon>Metazoa</taxon>
        <taxon>Chordata</taxon>
        <taxon>Craniata</taxon>
        <taxon>Vertebrata</taxon>
        <taxon>Euteleostomi</taxon>
        <taxon>Actinopterygii</taxon>
        <taxon>Neopterygii</taxon>
        <taxon>Teleostei</taxon>
        <taxon>Anguilliformes</taxon>
        <taxon>Anguillidae</taxon>
        <taxon>Anguilla</taxon>
    </lineage>
</organism>
<protein>
    <submittedName>
        <fullName evidence="2">Uncharacterized protein</fullName>
    </submittedName>
</protein>
<evidence type="ECO:0000256" key="1">
    <source>
        <dbReference type="SAM" id="MobiDB-lite"/>
    </source>
</evidence>
<accession>A0A0E9PF95</accession>
<sequence>MKRVLLHLFVLTYGSLIFAEVNLVLRASHKKSPRLEEMHKTKRKNPLTLNKSKAF</sequence>
<dbReference type="EMBL" id="GBXM01106049">
    <property type="protein sequence ID" value="JAH02528.1"/>
    <property type="molecule type" value="Transcribed_RNA"/>
</dbReference>
<dbReference type="AlphaFoldDB" id="A0A0E9PF95"/>
<reference evidence="2" key="1">
    <citation type="submission" date="2014-11" db="EMBL/GenBank/DDBJ databases">
        <authorList>
            <person name="Amaro Gonzalez C."/>
        </authorList>
    </citation>
    <scope>NUCLEOTIDE SEQUENCE</scope>
</reference>
<reference evidence="2" key="2">
    <citation type="journal article" date="2015" name="Fish Shellfish Immunol.">
        <title>Early steps in the European eel (Anguilla anguilla)-Vibrio vulnificus interaction in the gills: Role of the RtxA13 toxin.</title>
        <authorList>
            <person name="Callol A."/>
            <person name="Pajuelo D."/>
            <person name="Ebbesson L."/>
            <person name="Teles M."/>
            <person name="MacKenzie S."/>
            <person name="Amaro C."/>
        </authorList>
    </citation>
    <scope>NUCLEOTIDE SEQUENCE</scope>
</reference>
<evidence type="ECO:0000313" key="2">
    <source>
        <dbReference type="EMBL" id="JAH02528.1"/>
    </source>
</evidence>
<feature type="region of interest" description="Disordered" evidence="1">
    <location>
        <begin position="32"/>
        <end position="55"/>
    </location>
</feature>
<name>A0A0E9PF95_ANGAN</name>
<proteinExistence type="predicted"/>